<accession>A0A2U8W8V5</accession>
<reference evidence="3" key="1">
    <citation type="submission" date="2018-05" db="EMBL/GenBank/DDBJ databases">
        <title>Complete Genome Sequence of Methylobacterium sp. 17SD2-17.</title>
        <authorList>
            <person name="Srinivasan S."/>
        </authorList>
    </citation>
    <scope>NUCLEOTIDE SEQUENCE [LARGE SCALE GENOMIC DNA]</scope>
    <source>
        <strain evidence="3">17SD2-17</strain>
    </source>
</reference>
<name>A0A2U8W8V5_9HYPH</name>
<evidence type="ECO:0000313" key="3">
    <source>
        <dbReference type="Proteomes" id="UP000245926"/>
    </source>
</evidence>
<dbReference type="KEGG" id="mets:DK389_21225"/>
<dbReference type="Proteomes" id="UP000245926">
    <property type="component" value="Chromosome"/>
</dbReference>
<dbReference type="RefSeq" id="WP_109892570.1">
    <property type="nucleotide sequence ID" value="NZ_CP029550.1"/>
</dbReference>
<keyword evidence="3" id="KW-1185">Reference proteome</keyword>
<dbReference type="EMBL" id="CP029550">
    <property type="protein sequence ID" value="AWN42564.1"/>
    <property type="molecule type" value="Genomic_DNA"/>
</dbReference>
<sequence length="82" mass="9064">MGEALRLFLIAGASVVLVAASGLAQTFEVGPDDVRPGHDHHHEPVIEGHHDHPVIEHRRHDVDHDHGVVIERHDGGHHHDDD</sequence>
<proteinExistence type="predicted"/>
<feature type="chain" id="PRO_5016108442" description="Secreted protein" evidence="1">
    <location>
        <begin position="25"/>
        <end position="82"/>
    </location>
</feature>
<dbReference type="AlphaFoldDB" id="A0A2U8W8V5"/>
<evidence type="ECO:0008006" key="4">
    <source>
        <dbReference type="Google" id="ProtNLM"/>
    </source>
</evidence>
<evidence type="ECO:0000256" key="1">
    <source>
        <dbReference type="SAM" id="SignalP"/>
    </source>
</evidence>
<gene>
    <name evidence="2" type="ORF">DK389_21225</name>
</gene>
<keyword evidence="1" id="KW-0732">Signal</keyword>
<protein>
    <recommendedName>
        <fullName evidence="4">Secreted protein</fullName>
    </recommendedName>
</protein>
<evidence type="ECO:0000313" key="2">
    <source>
        <dbReference type="EMBL" id="AWN42564.1"/>
    </source>
</evidence>
<feature type="signal peptide" evidence="1">
    <location>
        <begin position="1"/>
        <end position="24"/>
    </location>
</feature>
<organism evidence="2 3">
    <name type="scientific">Methylobacterium durans</name>
    <dbReference type="NCBI Taxonomy" id="2202825"/>
    <lineage>
        <taxon>Bacteria</taxon>
        <taxon>Pseudomonadati</taxon>
        <taxon>Pseudomonadota</taxon>
        <taxon>Alphaproteobacteria</taxon>
        <taxon>Hyphomicrobiales</taxon>
        <taxon>Methylobacteriaceae</taxon>
        <taxon>Methylobacterium</taxon>
    </lineage>
</organism>